<feature type="domain" description="DNA-directed RNA polymerase subunit 2 hybrid-binding" evidence="10">
    <location>
        <begin position="632"/>
        <end position="1051"/>
    </location>
</feature>
<comment type="subunit">
    <text evidence="6 8">The RNAP catalytic core consists of 2 alpha, 1 beta, 1 beta' and 1 omega subunit. When a sigma factor is associated with the core the holoenzyme is formed, which can initiate transcription.</text>
</comment>
<evidence type="ECO:0000256" key="8">
    <source>
        <dbReference type="RuleBase" id="RU363031"/>
    </source>
</evidence>
<dbReference type="Gene3D" id="2.30.150.10">
    <property type="entry name" value="DNA-directed RNA polymerase, beta subunit, external 1 domain"/>
    <property type="match status" value="1"/>
</dbReference>
<dbReference type="CDD" id="cd00653">
    <property type="entry name" value="RNA_pol_B_RPB2"/>
    <property type="match status" value="1"/>
</dbReference>
<dbReference type="InterPro" id="IPR007120">
    <property type="entry name" value="DNA-dir_RNAP_su2_dom"/>
</dbReference>
<dbReference type="Pfam" id="PF04565">
    <property type="entry name" value="RNA_pol_Rpb2_3"/>
    <property type="match status" value="1"/>
</dbReference>
<dbReference type="Gene3D" id="2.40.270.10">
    <property type="entry name" value="DNA-directed RNA polymerase, subunit 2, domain 6"/>
    <property type="match status" value="1"/>
</dbReference>
<feature type="domain" description="RNA polymerase Rpb2" evidence="14">
    <location>
        <begin position="426"/>
        <end position="494"/>
    </location>
</feature>
<evidence type="ECO:0000256" key="9">
    <source>
        <dbReference type="SAM" id="MobiDB-lite"/>
    </source>
</evidence>
<comment type="catalytic activity">
    <reaction evidence="5 6 8">
        <text>RNA(n) + a ribonucleoside 5'-triphosphate = RNA(n+1) + diphosphate</text>
        <dbReference type="Rhea" id="RHEA:21248"/>
        <dbReference type="Rhea" id="RHEA-COMP:14527"/>
        <dbReference type="Rhea" id="RHEA-COMP:17342"/>
        <dbReference type="ChEBI" id="CHEBI:33019"/>
        <dbReference type="ChEBI" id="CHEBI:61557"/>
        <dbReference type="ChEBI" id="CHEBI:140395"/>
        <dbReference type="EC" id="2.7.7.6"/>
    </reaction>
</comment>
<dbReference type="Gene3D" id="2.40.50.150">
    <property type="match status" value="1"/>
</dbReference>
<dbReference type="NCBIfam" id="TIGR02013">
    <property type="entry name" value="rpoB"/>
    <property type="match status" value="1"/>
</dbReference>
<dbReference type="PANTHER" id="PTHR20856">
    <property type="entry name" value="DNA-DIRECTED RNA POLYMERASE I SUBUNIT 2"/>
    <property type="match status" value="1"/>
</dbReference>
<dbReference type="Gene3D" id="3.90.1110.10">
    <property type="entry name" value="RNA polymerase Rpb2, domain 2"/>
    <property type="match status" value="1"/>
</dbReference>
<feature type="region of interest" description="Disordered" evidence="9">
    <location>
        <begin position="1132"/>
        <end position="1164"/>
    </location>
</feature>
<evidence type="ECO:0000313" key="17">
    <source>
        <dbReference type="Proteomes" id="UP000221653"/>
    </source>
</evidence>
<dbReference type="Gene3D" id="2.40.50.100">
    <property type="match status" value="1"/>
</dbReference>
<feature type="compositionally biased region" description="Basic and acidic residues" evidence="9">
    <location>
        <begin position="1154"/>
        <end position="1164"/>
    </location>
</feature>
<dbReference type="PROSITE" id="PS01166">
    <property type="entry name" value="RNA_POL_BETA"/>
    <property type="match status" value="1"/>
</dbReference>
<reference evidence="16 17" key="1">
    <citation type="submission" date="2017-10" db="EMBL/GenBank/DDBJ databases">
        <title>Sequencing the genomes of 1000 actinobacteria strains.</title>
        <authorList>
            <person name="Klenk H.-P."/>
        </authorList>
    </citation>
    <scope>NUCLEOTIDE SEQUENCE [LARGE SCALE GENOMIC DNA]</scope>
    <source>
        <strain evidence="16 17">DSM 20688</strain>
    </source>
</reference>
<accession>A0A2A9DM57</accession>
<dbReference type="GO" id="GO:0000428">
    <property type="term" value="C:DNA-directed RNA polymerase complex"/>
    <property type="evidence" value="ECO:0007669"/>
    <property type="project" value="UniProtKB-KW"/>
</dbReference>
<dbReference type="InterPro" id="IPR042107">
    <property type="entry name" value="DNA-dir_RNA_pol_bsu_ext_1_sf"/>
</dbReference>
<dbReference type="RefSeq" id="WP_098388717.1">
    <property type="nucleotide sequence ID" value="NZ_LS483464.1"/>
</dbReference>
<evidence type="ECO:0000313" key="16">
    <source>
        <dbReference type="EMBL" id="PFG27255.1"/>
    </source>
</evidence>
<evidence type="ECO:0000259" key="10">
    <source>
        <dbReference type="Pfam" id="PF00562"/>
    </source>
</evidence>
<dbReference type="HAMAP" id="MF_01321">
    <property type="entry name" value="RNApol_bact_RpoB"/>
    <property type="match status" value="1"/>
</dbReference>
<dbReference type="AlphaFoldDB" id="A0A2A9DM57"/>
<dbReference type="Pfam" id="PF04563">
    <property type="entry name" value="RNA_pol_Rpb2_1"/>
    <property type="match status" value="1"/>
</dbReference>
<dbReference type="InterPro" id="IPR007121">
    <property type="entry name" value="RNA_pol_bsu_CS"/>
</dbReference>
<name>A0A2A9DM57_9CORY</name>
<dbReference type="GO" id="GO:0003899">
    <property type="term" value="F:DNA-directed RNA polymerase activity"/>
    <property type="evidence" value="ECO:0007669"/>
    <property type="project" value="UniProtKB-UniRule"/>
</dbReference>
<keyword evidence="3 6" id="KW-0548">Nucleotidyltransferase</keyword>
<evidence type="ECO:0000256" key="1">
    <source>
        <dbReference type="ARBA" id="ARBA00022478"/>
    </source>
</evidence>
<evidence type="ECO:0000259" key="12">
    <source>
        <dbReference type="Pfam" id="PF04561"/>
    </source>
</evidence>
<dbReference type="Proteomes" id="UP000221653">
    <property type="component" value="Unassembled WGS sequence"/>
</dbReference>
<dbReference type="NCBIfam" id="NF001616">
    <property type="entry name" value="PRK00405.1"/>
    <property type="match status" value="1"/>
</dbReference>
<dbReference type="EMBL" id="PDJF01000001">
    <property type="protein sequence ID" value="PFG27255.1"/>
    <property type="molecule type" value="Genomic_DNA"/>
</dbReference>
<dbReference type="InterPro" id="IPR037034">
    <property type="entry name" value="RNA_pol_Rpb2_2_sf"/>
</dbReference>
<dbReference type="OrthoDB" id="9803954at2"/>
<dbReference type="InterPro" id="IPR015712">
    <property type="entry name" value="DNA-dir_RNA_pol_su2"/>
</dbReference>
<keyword evidence="1 6" id="KW-0240">DNA-directed RNA polymerase</keyword>
<dbReference type="InterPro" id="IPR014724">
    <property type="entry name" value="RNA_pol_RPB2_OB-fold"/>
</dbReference>
<feature type="domain" description="DNA-directed RNA polymerase beta subunit external 1" evidence="15">
    <location>
        <begin position="504"/>
        <end position="570"/>
    </location>
</feature>
<dbReference type="Pfam" id="PF10385">
    <property type="entry name" value="RNA_pol_Rpb2_45"/>
    <property type="match status" value="1"/>
</dbReference>
<dbReference type="SUPFAM" id="SSF64484">
    <property type="entry name" value="beta and beta-prime subunits of DNA dependent RNA-polymerase"/>
    <property type="match status" value="1"/>
</dbReference>
<dbReference type="Gene3D" id="3.90.1800.10">
    <property type="entry name" value="RNA polymerase alpha subunit dimerisation domain"/>
    <property type="match status" value="1"/>
</dbReference>
<keyword evidence="2 6" id="KW-0808">Transferase</keyword>
<feature type="domain" description="RNA polymerase beta subunit protrusion" evidence="13">
    <location>
        <begin position="109"/>
        <end position="412"/>
    </location>
</feature>
<feature type="domain" description="RNA polymerase Rpb2" evidence="11">
    <location>
        <begin position="1053"/>
        <end position="1127"/>
    </location>
</feature>
<dbReference type="Pfam" id="PF04560">
    <property type="entry name" value="RNA_pol_Rpb2_7"/>
    <property type="match status" value="1"/>
</dbReference>
<gene>
    <name evidence="6" type="primary">rpoB</name>
    <name evidence="16" type="ORF">ATK06_0306</name>
</gene>
<dbReference type="InterPro" id="IPR010243">
    <property type="entry name" value="RNA_pol_bsu_bac"/>
</dbReference>
<evidence type="ECO:0000256" key="2">
    <source>
        <dbReference type="ARBA" id="ARBA00022679"/>
    </source>
</evidence>
<organism evidence="16 17">
    <name type="scientific">Corynebacterium renale</name>
    <dbReference type="NCBI Taxonomy" id="1724"/>
    <lineage>
        <taxon>Bacteria</taxon>
        <taxon>Bacillati</taxon>
        <taxon>Actinomycetota</taxon>
        <taxon>Actinomycetes</taxon>
        <taxon>Mycobacteriales</taxon>
        <taxon>Corynebacteriaceae</taxon>
        <taxon>Corynebacterium</taxon>
    </lineage>
</organism>
<comment type="function">
    <text evidence="6 8">DNA-dependent RNA polymerase catalyzes the transcription of DNA into RNA using the four ribonucleoside triphosphates as substrates.</text>
</comment>
<evidence type="ECO:0000256" key="7">
    <source>
        <dbReference type="RuleBase" id="RU000434"/>
    </source>
</evidence>
<evidence type="ECO:0000259" key="11">
    <source>
        <dbReference type="Pfam" id="PF04560"/>
    </source>
</evidence>
<evidence type="ECO:0000259" key="14">
    <source>
        <dbReference type="Pfam" id="PF04565"/>
    </source>
</evidence>
<protein>
    <recommendedName>
        <fullName evidence="6 8">DNA-directed RNA polymerase subunit beta</fullName>
        <shortName evidence="6">RNAP subunit beta</shortName>
        <ecNumber evidence="6 8">2.7.7.6</ecNumber>
    </recommendedName>
    <alternativeName>
        <fullName evidence="6">RNA polymerase subunit beta</fullName>
    </alternativeName>
    <alternativeName>
        <fullName evidence="6">Transcriptase subunit beta</fullName>
    </alternativeName>
</protein>
<comment type="caution">
    <text evidence="16">The sequence shown here is derived from an EMBL/GenBank/DDBJ whole genome shotgun (WGS) entry which is preliminary data.</text>
</comment>
<evidence type="ECO:0000256" key="4">
    <source>
        <dbReference type="ARBA" id="ARBA00023163"/>
    </source>
</evidence>
<keyword evidence="17" id="KW-1185">Reference proteome</keyword>
<dbReference type="InterPro" id="IPR007645">
    <property type="entry name" value="RNA_pol_Rpb2_3"/>
</dbReference>
<keyword evidence="4 6" id="KW-0804">Transcription</keyword>
<dbReference type="InterPro" id="IPR037033">
    <property type="entry name" value="DNA-dir_RNAP_su2_hyb_sf"/>
</dbReference>
<comment type="similarity">
    <text evidence="6 7">Belongs to the RNA polymerase beta chain family.</text>
</comment>
<proteinExistence type="inferred from homology"/>
<dbReference type="InterPro" id="IPR007644">
    <property type="entry name" value="RNA_pol_bsu_protrusion"/>
</dbReference>
<dbReference type="GO" id="GO:0032549">
    <property type="term" value="F:ribonucleoside binding"/>
    <property type="evidence" value="ECO:0007669"/>
    <property type="project" value="InterPro"/>
</dbReference>
<dbReference type="EC" id="2.7.7.6" evidence="6 8"/>
<dbReference type="GO" id="GO:0003677">
    <property type="term" value="F:DNA binding"/>
    <property type="evidence" value="ECO:0007669"/>
    <property type="project" value="UniProtKB-UniRule"/>
</dbReference>
<evidence type="ECO:0000256" key="3">
    <source>
        <dbReference type="ARBA" id="ARBA00022695"/>
    </source>
</evidence>
<dbReference type="Gene3D" id="3.90.1100.10">
    <property type="match status" value="1"/>
</dbReference>
<feature type="domain" description="RNA polymerase Rpb2" evidence="12">
    <location>
        <begin position="170"/>
        <end position="367"/>
    </location>
</feature>
<dbReference type="GO" id="GO:0006351">
    <property type="term" value="P:DNA-templated transcription"/>
    <property type="evidence" value="ECO:0007669"/>
    <property type="project" value="UniProtKB-UniRule"/>
</dbReference>
<dbReference type="InterPro" id="IPR019462">
    <property type="entry name" value="DNA-dir_RNA_pol_bsu_external_1"/>
</dbReference>
<dbReference type="Pfam" id="PF00562">
    <property type="entry name" value="RNA_pol_Rpb2_6"/>
    <property type="match status" value="1"/>
</dbReference>
<dbReference type="InterPro" id="IPR007642">
    <property type="entry name" value="RNA_pol_Rpb2_2"/>
</dbReference>
<dbReference type="STRING" id="1724.GCA_001044175_01585"/>
<dbReference type="Pfam" id="PF04561">
    <property type="entry name" value="RNA_pol_Rpb2_2"/>
    <property type="match status" value="1"/>
</dbReference>
<sequence>MLEGPILAVSRQTKSVAEIPGAPKRYSFAKYQEPIEIPGLLDVQRDSFSWLIGAPEWRAEQQELRGEDARVVSGLEEILEELSPIEDYSGNMSLSLSEPRFEPVKNTIEEAKEKDINYSAPLYVTAEFINNETQEIKSQTVFIGDFPMMTEKGTFIVNGTERVVVSQLVRSPGVYFDQSIDKSTERPLHAVKVIPSRGAWLEFDVDKRDTVGVRIDRKRRQPVTVLLKALGWTTQQIVDRFGFSEIMMSTLESDGVESTDQALLVIYRKQRPGEQPTRELAQSLLNNSFFSSKRYDLARVGRYKINRKLGLGGDHDGLQTLTEEDIATTLEYLVRLHAGERTMTSPDGVEIPVETDDIDHFGNRRLRTVGELIQNQVRVGLSRMERVVRERMTTQDAESITPTSLINVRPVSAAIREFFGTSQLSQFMDQNNSLSGLTHKRRLSALGPGGLSRERAGIEVRDVHPSHYGRMCPIETPEGPNIGLIGSLSTYARVNSFGFIETPYRKVDNGHVTDIVEYLTADEEDRYAIAEATTEVNADGDIIQERIEVRVKDGDIQVTGPQGVDYLDVSPRQMVSVATAMIPFLEHDDANRALMGANMQRQAVPLLRPESPYVGTGMEQRAAYDAGDLVISKKAGVVEDMSADYITIMDDNGQRDTYLLRKFERTNQGTCYNQTPLVNTGDRVEAGQPLADGPGTHNGEMALGRNLLVAFMPWEGHNYEDAIILNQRIVEEDILTSIHIEEHEIDARDTKLGAEEITREIPNVGDEVLADLDERGIVRIGADVRAGDILVGKVTPKGETELTPEERLLRAIFGEKAREVRDTSLKVPHGETGKVIGVQRFSRDDDDDLPAGVNEMIRVYVAQKRKIQDGDKLAGRHGNKGVVGKILPPEDMPFMEDGTPVDIILNTHGVPRRMNIGQVLETHLGWLASAGWQLDENDERNAELLKTLPEELHSVPAGSLTATPVFDGATNEEIAGLLRSSRPNRDGDVMVDEDGKAMLLDGRSGEPFPYPVSVGYMYMLKLHHLVDEKIHARSTGPYSMITQQPLGGKAQFGGQRFGEMEVWAMQAYGAAYTLQELLTIKSDDVVGRVKVYEAIVKGDNIPDPGIPESFKVLLKELQSLCLNVEVLSADGTPMELSGSDDDDMEGSSLGINLSRDERSDADIA</sequence>
<evidence type="ECO:0000259" key="15">
    <source>
        <dbReference type="Pfam" id="PF10385"/>
    </source>
</evidence>
<evidence type="ECO:0000259" key="13">
    <source>
        <dbReference type="Pfam" id="PF04563"/>
    </source>
</evidence>
<evidence type="ECO:0000256" key="6">
    <source>
        <dbReference type="HAMAP-Rule" id="MF_01321"/>
    </source>
</evidence>
<dbReference type="InterPro" id="IPR007641">
    <property type="entry name" value="RNA_pol_Rpb2_7"/>
</dbReference>
<evidence type="ECO:0000256" key="5">
    <source>
        <dbReference type="ARBA" id="ARBA00048552"/>
    </source>
</evidence>